<dbReference type="Proteomes" id="UP000222542">
    <property type="component" value="Unassembled WGS sequence"/>
</dbReference>
<dbReference type="AlphaFoldDB" id="A0A2G2YJP1"/>
<comment type="caution">
    <text evidence="1">The sequence shown here is derived from an EMBL/GenBank/DDBJ whole genome shotgun (WGS) entry which is preliminary data.</text>
</comment>
<dbReference type="EMBL" id="AYRZ02000010">
    <property type="protein sequence ID" value="PHT69949.1"/>
    <property type="molecule type" value="Genomic_DNA"/>
</dbReference>
<protein>
    <submittedName>
        <fullName evidence="1">Uncharacterized protein</fullName>
    </submittedName>
</protein>
<organism evidence="1 2">
    <name type="scientific">Capsicum annuum</name>
    <name type="common">Capsicum pepper</name>
    <dbReference type="NCBI Taxonomy" id="4072"/>
    <lineage>
        <taxon>Eukaryota</taxon>
        <taxon>Viridiplantae</taxon>
        <taxon>Streptophyta</taxon>
        <taxon>Embryophyta</taxon>
        <taxon>Tracheophyta</taxon>
        <taxon>Spermatophyta</taxon>
        <taxon>Magnoliopsida</taxon>
        <taxon>eudicotyledons</taxon>
        <taxon>Gunneridae</taxon>
        <taxon>Pentapetalae</taxon>
        <taxon>asterids</taxon>
        <taxon>lamiids</taxon>
        <taxon>Solanales</taxon>
        <taxon>Solanaceae</taxon>
        <taxon>Solanoideae</taxon>
        <taxon>Capsiceae</taxon>
        <taxon>Capsicum</taxon>
    </lineage>
</organism>
<name>A0A2G2YJP1_CAPAN</name>
<reference evidence="1 2" key="2">
    <citation type="journal article" date="2017" name="Genome Biol.">
        <title>New reference genome sequences of hot pepper reveal the massive evolution of plant disease-resistance genes by retroduplication.</title>
        <authorList>
            <person name="Kim S."/>
            <person name="Park J."/>
            <person name="Yeom S.I."/>
            <person name="Kim Y.M."/>
            <person name="Seo E."/>
            <person name="Kim K.T."/>
            <person name="Kim M.S."/>
            <person name="Lee J.M."/>
            <person name="Cheong K."/>
            <person name="Shin H.S."/>
            <person name="Kim S.B."/>
            <person name="Han K."/>
            <person name="Lee J."/>
            <person name="Park M."/>
            <person name="Lee H.A."/>
            <person name="Lee H.Y."/>
            <person name="Lee Y."/>
            <person name="Oh S."/>
            <person name="Lee J.H."/>
            <person name="Choi E."/>
            <person name="Choi E."/>
            <person name="Lee S.E."/>
            <person name="Jeon J."/>
            <person name="Kim H."/>
            <person name="Choi G."/>
            <person name="Song H."/>
            <person name="Lee J."/>
            <person name="Lee S.C."/>
            <person name="Kwon J.K."/>
            <person name="Lee H.Y."/>
            <person name="Koo N."/>
            <person name="Hong Y."/>
            <person name="Kim R.W."/>
            <person name="Kang W.H."/>
            <person name="Huh J.H."/>
            <person name="Kang B.C."/>
            <person name="Yang T.J."/>
            <person name="Lee Y.H."/>
            <person name="Bennetzen J.L."/>
            <person name="Choi D."/>
        </authorList>
    </citation>
    <scope>NUCLEOTIDE SEQUENCE [LARGE SCALE GENOMIC DNA]</scope>
    <source>
        <strain evidence="2">cv. CM334</strain>
    </source>
</reference>
<proteinExistence type="predicted"/>
<evidence type="ECO:0000313" key="1">
    <source>
        <dbReference type="EMBL" id="PHT69949.1"/>
    </source>
</evidence>
<reference evidence="1 2" key="1">
    <citation type="journal article" date="2014" name="Nat. Genet.">
        <title>Genome sequence of the hot pepper provides insights into the evolution of pungency in Capsicum species.</title>
        <authorList>
            <person name="Kim S."/>
            <person name="Park M."/>
            <person name="Yeom S.I."/>
            <person name="Kim Y.M."/>
            <person name="Lee J.M."/>
            <person name="Lee H.A."/>
            <person name="Seo E."/>
            <person name="Choi J."/>
            <person name="Cheong K."/>
            <person name="Kim K.T."/>
            <person name="Jung K."/>
            <person name="Lee G.W."/>
            <person name="Oh S.K."/>
            <person name="Bae C."/>
            <person name="Kim S.B."/>
            <person name="Lee H.Y."/>
            <person name="Kim S.Y."/>
            <person name="Kim M.S."/>
            <person name="Kang B.C."/>
            <person name="Jo Y.D."/>
            <person name="Yang H.B."/>
            <person name="Jeong H.J."/>
            <person name="Kang W.H."/>
            <person name="Kwon J.K."/>
            <person name="Shin C."/>
            <person name="Lim J.Y."/>
            <person name="Park J.H."/>
            <person name="Huh J.H."/>
            <person name="Kim J.S."/>
            <person name="Kim B.D."/>
            <person name="Cohen O."/>
            <person name="Paran I."/>
            <person name="Suh M.C."/>
            <person name="Lee S.B."/>
            <person name="Kim Y.K."/>
            <person name="Shin Y."/>
            <person name="Noh S.J."/>
            <person name="Park J."/>
            <person name="Seo Y.S."/>
            <person name="Kwon S.Y."/>
            <person name="Kim H.A."/>
            <person name="Park J.M."/>
            <person name="Kim H.J."/>
            <person name="Choi S.B."/>
            <person name="Bosland P.W."/>
            <person name="Reeves G."/>
            <person name="Jo S.H."/>
            <person name="Lee B.W."/>
            <person name="Cho H.T."/>
            <person name="Choi H.S."/>
            <person name="Lee M.S."/>
            <person name="Yu Y."/>
            <person name="Do Choi Y."/>
            <person name="Park B.S."/>
            <person name="van Deynze A."/>
            <person name="Ashrafi H."/>
            <person name="Hill T."/>
            <person name="Kim W.T."/>
            <person name="Pai H.S."/>
            <person name="Ahn H.K."/>
            <person name="Yeam I."/>
            <person name="Giovannoni J.J."/>
            <person name="Rose J.K."/>
            <person name="Sorensen I."/>
            <person name="Lee S.J."/>
            <person name="Kim R.W."/>
            <person name="Choi I.Y."/>
            <person name="Choi B.S."/>
            <person name="Lim J.S."/>
            <person name="Lee Y.H."/>
            <person name="Choi D."/>
        </authorList>
    </citation>
    <scope>NUCLEOTIDE SEQUENCE [LARGE SCALE GENOMIC DNA]</scope>
    <source>
        <strain evidence="2">cv. CM334</strain>
    </source>
</reference>
<dbReference type="STRING" id="4072.A0A2G2YJP1"/>
<keyword evidence="2" id="KW-1185">Reference proteome</keyword>
<accession>A0A2G2YJP1</accession>
<evidence type="ECO:0000313" key="2">
    <source>
        <dbReference type="Proteomes" id="UP000222542"/>
    </source>
</evidence>
<sequence length="128" mass="13832">MNMDKILNNIYSDSNLFASGPTVTFTITTVVTVNFVAVAAGGSGSRDAVLSKTADEALEIQGKHSEAVVLLDEGNLQLVNFTSSVAAENSRIFLSFQLNTKMTSNRIIYSIGLTEMLSSTVDYRLTEQ</sequence>
<gene>
    <name evidence="1" type="ORF">T459_25053</name>
</gene>
<dbReference type="Gramene" id="PHT69949">
    <property type="protein sequence ID" value="PHT69949"/>
    <property type="gene ID" value="T459_25053"/>
</dbReference>